<keyword evidence="7" id="KW-1185">Reference proteome</keyword>
<dbReference type="AlphaFoldDB" id="A0A6N7QQE5"/>
<reference evidence="6 7" key="1">
    <citation type="submission" date="2019-11" db="EMBL/GenBank/DDBJ databases">
        <authorList>
            <person name="Zhang X.Y."/>
        </authorList>
    </citation>
    <scope>NUCLEOTIDE SEQUENCE [LARGE SCALE GENOMIC DNA]</scope>
    <source>
        <strain evidence="6 7">C176</strain>
    </source>
</reference>
<protein>
    <submittedName>
        <fullName evidence="6">LPS export ABC transporter periplasmic protein LptC</fullName>
    </submittedName>
</protein>
<proteinExistence type="predicted"/>
<dbReference type="Gene3D" id="2.60.450.10">
    <property type="entry name" value="Lipopolysaccharide (LPS) transport protein A like domain"/>
    <property type="match status" value="1"/>
</dbReference>
<keyword evidence="2" id="KW-0997">Cell inner membrane</keyword>
<dbReference type="GO" id="GO:0017089">
    <property type="term" value="F:glycolipid transfer activity"/>
    <property type="evidence" value="ECO:0007669"/>
    <property type="project" value="TreeGrafter"/>
</dbReference>
<dbReference type="PANTHER" id="PTHR37481">
    <property type="entry name" value="LIPOPOLYSACCHARIDE EXPORT SYSTEM PROTEIN LPTC"/>
    <property type="match status" value="1"/>
</dbReference>
<dbReference type="PANTHER" id="PTHR37481:SF1">
    <property type="entry name" value="LIPOPOLYSACCHARIDE EXPORT SYSTEM PROTEIN LPTC"/>
    <property type="match status" value="1"/>
</dbReference>
<evidence type="ECO:0000256" key="1">
    <source>
        <dbReference type="ARBA" id="ARBA00022475"/>
    </source>
</evidence>
<dbReference type="Proteomes" id="UP000433788">
    <property type="component" value="Unassembled WGS sequence"/>
</dbReference>
<accession>A0A6N7QQE5</accession>
<keyword evidence="3" id="KW-0812">Transmembrane</keyword>
<comment type="caution">
    <text evidence="6">The sequence shown here is derived from an EMBL/GenBank/DDBJ whole genome shotgun (WGS) entry which is preliminary data.</text>
</comment>
<dbReference type="Pfam" id="PF06835">
    <property type="entry name" value="LptC"/>
    <property type="match status" value="1"/>
</dbReference>
<organism evidence="6 7">
    <name type="scientific">Spiribacter salilacus</name>
    <dbReference type="NCBI Taxonomy" id="2664894"/>
    <lineage>
        <taxon>Bacteria</taxon>
        <taxon>Pseudomonadati</taxon>
        <taxon>Pseudomonadota</taxon>
        <taxon>Gammaproteobacteria</taxon>
        <taxon>Chromatiales</taxon>
        <taxon>Ectothiorhodospiraceae</taxon>
        <taxon>Spiribacter</taxon>
    </lineage>
</organism>
<dbReference type="EMBL" id="WJPP01000004">
    <property type="protein sequence ID" value="MRH78641.1"/>
    <property type="molecule type" value="Genomic_DNA"/>
</dbReference>
<dbReference type="GO" id="GO:0030288">
    <property type="term" value="C:outer membrane-bounded periplasmic space"/>
    <property type="evidence" value="ECO:0007669"/>
    <property type="project" value="TreeGrafter"/>
</dbReference>
<sequence length="182" mass="20677">MTRHMIAFAALVFMLAVTWWGFGEREVALEPADESTEDLLTAYATDFVILRTNDKGVAEFQLEAPIGRYFENQDLWQIDEPQWHMYPEDEPAWVGSADIGQSWAGGEEAELIGNVKLTQVLPEGTRQLTSERFFLQPKAQYAETNDPVRLTGPTYEITAIGARAWLDEKRTELLNEARGQHD</sequence>
<dbReference type="InterPro" id="IPR010664">
    <property type="entry name" value="LipoPS_assembly_LptC-rel"/>
</dbReference>
<evidence type="ECO:0000256" key="5">
    <source>
        <dbReference type="ARBA" id="ARBA00023136"/>
    </source>
</evidence>
<keyword evidence="4" id="KW-1133">Transmembrane helix</keyword>
<keyword evidence="5" id="KW-0472">Membrane</keyword>
<dbReference type="InterPro" id="IPR052363">
    <property type="entry name" value="LPS_export_LptC"/>
</dbReference>
<gene>
    <name evidence="6" type="primary">lptC</name>
    <name evidence="6" type="ORF">GH984_07970</name>
</gene>
<dbReference type="GO" id="GO:0005886">
    <property type="term" value="C:plasma membrane"/>
    <property type="evidence" value="ECO:0007669"/>
    <property type="project" value="InterPro"/>
</dbReference>
<dbReference type="RefSeq" id="WP_153719695.1">
    <property type="nucleotide sequence ID" value="NZ_WJPP01000004.1"/>
</dbReference>
<evidence type="ECO:0000256" key="4">
    <source>
        <dbReference type="ARBA" id="ARBA00022989"/>
    </source>
</evidence>
<dbReference type="InterPro" id="IPR026265">
    <property type="entry name" value="LptC"/>
</dbReference>
<evidence type="ECO:0000256" key="3">
    <source>
        <dbReference type="ARBA" id="ARBA00022692"/>
    </source>
</evidence>
<evidence type="ECO:0000313" key="7">
    <source>
        <dbReference type="Proteomes" id="UP000433788"/>
    </source>
</evidence>
<name>A0A6N7QQE5_9GAMM</name>
<keyword evidence="1" id="KW-1003">Cell membrane</keyword>
<dbReference type="NCBIfam" id="TIGR04409">
    <property type="entry name" value="LptC_YrbK"/>
    <property type="match status" value="1"/>
</dbReference>
<dbReference type="GO" id="GO:0015221">
    <property type="term" value="F:lipopolysaccharide transmembrane transporter activity"/>
    <property type="evidence" value="ECO:0007669"/>
    <property type="project" value="InterPro"/>
</dbReference>
<evidence type="ECO:0000313" key="6">
    <source>
        <dbReference type="EMBL" id="MRH78641.1"/>
    </source>
</evidence>
<evidence type="ECO:0000256" key="2">
    <source>
        <dbReference type="ARBA" id="ARBA00022519"/>
    </source>
</evidence>